<feature type="site" description="Electron transfer via tryptophanyl radical" evidence="5">
    <location>
        <position position="354"/>
    </location>
</feature>
<accession>E1RHF8</accession>
<dbReference type="AlphaFoldDB" id="E1RHF8"/>
<dbReference type="InterPro" id="IPR018394">
    <property type="entry name" value="DNA_photolyase_1_CS_C"/>
</dbReference>
<dbReference type="STRING" id="679926.Mpet_2798"/>
<dbReference type="GO" id="GO:0006950">
    <property type="term" value="P:response to stress"/>
    <property type="evidence" value="ECO:0007669"/>
    <property type="project" value="UniProtKB-ARBA"/>
</dbReference>
<evidence type="ECO:0000313" key="8">
    <source>
        <dbReference type="EMBL" id="ADN37541.1"/>
    </source>
</evidence>
<dbReference type="PANTHER" id="PTHR11455:SF9">
    <property type="entry name" value="CRYPTOCHROME CIRCADIAN CLOCK 5 ISOFORM X1"/>
    <property type="match status" value="1"/>
</dbReference>
<evidence type="ECO:0000256" key="6">
    <source>
        <dbReference type="RuleBase" id="RU004182"/>
    </source>
</evidence>
<dbReference type="EC" id="4.1.99.3" evidence="8"/>
<dbReference type="GO" id="GO:0003904">
    <property type="term" value="F:deoxyribodipyrimidine photo-lyase activity"/>
    <property type="evidence" value="ECO:0007669"/>
    <property type="project" value="UniProtKB-EC"/>
</dbReference>
<feature type="site" description="Electron transfer via tryptophanyl radical" evidence="5">
    <location>
        <position position="377"/>
    </location>
</feature>
<dbReference type="PROSITE" id="PS51645">
    <property type="entry name" value="PHR_CRY_ALPHA_BETA"/>
    <property type="match status" value="1"/>
</dbReference>
<dbReference type="GO" id="GO:0006139">
    <property type="term" value="P:nucleobase-containing compound metabolic process"/>
    <property type="evidence" value="ECO:0007669"/>
    <property type="project" value="UniProtKB-ARBA"/>
</dbReference>
<organism evidence="8 9">
    <name type="scientific">Methanolacinia petrolearia (strain DSM 11571 / OCM 486 / SEBR 4847)</name>
    <name type="common">Methanoplanus petrolearius</name>
    <dbReference type="NCBI Taxonomy" id="679926"/>
    <lineage>
        <taxon>Archaea</taxon>
        <taxon>Methanobacteriati</taxon>
        <taxon>Methanobacteriota</taxon>
        <taxon>Stenosarchaea group</taxon>
        <taxon>Methanomicrobia</taxon>
        <taxon>Methanomicrobiales</taxon>
        <taxon>Methanomicrobiaceae</taxon>
        <taxon>Methanolacinia</taxon>
    </lineage>
</organism>
<evidence type="ECO:0000259" key="7">
    <source>
        <dbReference type="PROSITE" id="PS51645"/>
    </source>
</evidence>
<dbReference type="PROSITE" id="PS00394">
    <property type="entry name" value="DNA_PHOTOLYASES_1_1"/>
    <property type="match status" value="1"/>
</dbReference>
<dbReference type="Proteomes" id="UP000006565">
    <property type="component" value="Chromosome"/>
</dbReference>
<dbReference type="InterPro" id="IPR036134">
    <property type="entry name" value="Crypto/Photolyase_FAD-like_sf"/>
</dbReference>
<keyword evidence="1 4" id="KW-0285">Flavoprotein</keyword>
<dbReference type="SUPFAM" id="SSF52425">
    <property type="entry name" value="Cryptochrome/photolyase, N-terminal domain"/>
    <property type="match status" value="1"/>
</dbReference>
<sequence length="475" mass="53762">MPEKTFSLSAHIFTRDLRIDDNPPLLSALASSESVITFFAAEKNLATENPALCENRLAFLSESLSDLSGAIAEKGGEIRFYDEGALKLAEKLCRTGVEAVYMTRDYTPYAIKRENSLKKTCNDAGCSFFPVPGALLNEPEDVRKSDGEPYKVFTPFYRNASLIPVHEPETCTFQNFSREELFDGASHDIPFGKSGTEEAKNRAFSGGRSEGLRLLGETGRLKNYEDERDFPAKACTSMLSAHLRFGTVSVREICRRISDTLGPGHGLIRQLYWRDFFTHIAYHYPHVFKGPFQKRFESLHWTDSKELFDKWCKGMTGFPIIDAGMRELNDTGYMHNRERLAAASFLVKDLHIDWRSGERYFASKLTDYDPSVNNGNWQWSASTGCDAQPYFRIFNPWLQQKKFDPDCIYIRRWVPELSDLEPKEIHNLDKTGSVPPAGYPNPIVDHKNEARAAKIIYSGAAGKTSDSAEPAIKHR</sequence>
<keyword evidence="2 4" id="KW-0274">FAD</keyword>
<dbReference type="OrthoDB" id="11721at2157"/>
<keyword evidence="9" id="KW-1185">Reference proteome</keyword>
<dbReference type="SUPFAM" id="SSF48173">
    <property type="entry name" value="Cryptochrome/photolyase FAD-binding domain"/>
    <property type="match status" value="1"/>
</dbReference>
<feature type="binding site" evidence="4">
    <location>
        <position position="224"/>
    </location>
    <ligand>
        <name>FAD</name>
        <dbReference type="ChEBI" id="CHEBI:57692"/>
    </ligand>
</feature>
<dbReference type="InterPro" id="IPR036155">
    <property type="entry name" value="Crypto/Photolyase_N_sf"/>
</dbReference>
<dbReference type="eggNOG" id="arCOG02840">
    <property type="taxonomic scope" value="Archaea"/>
</dbReference>
<evidence type="ECO:0000313" key="9">
    <source>
        <dbReference type="Proteomes" id="UP000006565"/>
    </source>
</evidence>
<comment type="similarity">
    <text evidence="6">Belongs to the DNA photolyase family.</text>
</comment>
<protein>
    <submittedName>
        <fullName evidence="8">Deoxyribodipyrimidine photo-lyase</fullName>
        <ecNumber evidence="8">4.1.99.3</ecNumber>
    </submittedName>
</protein>
<evidence type="ECO:0000256" key="5">
    <source>
        <dbReference type="PIRSR" id="PIRSR602081-2"/>
    </source>
</evidence>
<dbReference type="EMBL" id="CP002117">
    <property type="protein sequence ID" value="ADN37541.1"/>
    <property type="molecule type" value="Genomic_DNA"/>
</dbReference>
<dbReference type="GO" id="GO:0003677">
    <property type="term" value="F:DNA binding"/>
    <property type="evidence" value="ECO:0007669"/>
    <property type="project" value="TreeGrafter"/>
</dbReference>
<dbReference type="HOGENOM" id="CLU_010348_2_2_2"/>
<keyword evidence="3 6" id="KW-0157">Chromophore</keyword>
<proteinExistence type="inferred from homology"/>
<dbReference type="InterPro" id="IPR006050">
    <property type="entry name" value="DNA_photolyase_N"/>
</dbReference>
<dbReference type="InterPro" id="IPR002081">
    <property type="entry name" value="Cryptochrome/DNA_photolyase_1"/>
</dbReference>
<reference evidence="8 9" key="1">
    <citation type="journal article" date="2010" name="Stand. Genomic Sci.">
        <title>Complete genome sequence of Methanoplanus petrolearius type strain (SEBR 4847).</title>
        <authorList>
            <person name="Brambilla E."/>
            <person name="Djao O.D."/>
            <person name="Daligault H."/>
            <person name="Lapidus A."/>
            <person name="Lucas S."/>
            <person name="Hammon N."/>
            <person name="Nolan M."/>
            <person name="Tice H."/>
            <person name="Cheng J.F."/>
            <person name="Han C."/>
            <person name="Tapia R."/>
            <person name="Goodwin L."/>
            <person name="Pitluck S."/>
            <person name="Liolios K."/>
            <person name="Ivanova N."/>
            <person name="Mavromatis K."/>
            <person name="Mikhailova N."/>
            <person name="Pati A."/>
            <person name="Chen A."/>
            <person name="Palaniappan K."/>
            <person name="Land M."/>
            <person name="Hauser L."/>
            <person name="Chang Y.J."/>
            <person name="Jeffries C.D."/>
            <person name="Rohde M."/>
            <person name="Spring S."/>
            <person name="Sikorski J."/>
            <person name="Goker M."/>
            <person name="Woyke T."/>
            <person name="Bristow J."/>
            <person name="Eisen J.A."/>
            <person name="Markowitz V."/>
            <person name="Hugenholtz P."/>
            <person name="Kyrpides N.C."/>
            <person name="Klenk H.P."/>
        </authorList>
    </citation>
    <scope>NUCLEOTIDE SEQUENCE [LARGE SCALE GENOMIC DNA]</scope>
    <source>
        <strain evidence="9">DSM 11571 / OCM 486 / SEBR 4847</strain>
    </source>
</reference>
<dbReference type="RefSeq" id="WP_013330714.1">
    <property type="nucleotide sequence ID" value="NC_014507.1"/>
</dbReference>
<feature type="binding site" evidence="4">
    <location>
        <begin position="367"/>
        <end position="369"/>
    </location>
    <ligand>
        <name>FAD</name>
        <dbReference type="ChEBI" id="CHEBI:57692"/>
    </ligand>
</feature>
<dbReference type="PANTHER" id="PTHR11455">
    <property type="entry name" value="CRYPTOCHROME"/>
    <property type="match status" value="1"/>
</dbReference>
<dbReference type="PRINTS" id="PR00147">
    <property type="entry name" value="DNAPHOTLYASE"/>
</dbReference>
<dbReference type="GeneID" id="9745293"/>
<dbReference type="Gene3D" id="1.25.40.80">
    <property type="match status" value="1"/>
</dbReference>
<gene>
    <name evidence="8" type="ordered locus">Mpet_2798</name>
</gene>
<evidence type="ECO:0000256" key="1">
    <source>
        <dbReference type="ARBA" id="ARBA00022630"/>
    </source>
</evidence>
<dbReference type="KEGG" id="mpi:Mpet_2798"/>
<evidence type="ECO:0000256" key="2">
    <source>
        <dbReference type="ARBA" id="ARBA00022827"/>
    </source>
</evidence>
<feature type="domain" description="Photolyase/cryptochrome alpha/beta" evidence="7">
    <location>
        <begin position="7"/>
        <end position="136"/>
    </location>
</feature>
<feature type="site" description="Electron transfer via tryptophanyl radical" evidence="5">
    <location>
        <position position="301"/>
    </location>
</feature>
<dbReference type="GO" id="GO:0071949">
    <property type="term" value="F:FAD binding"/>
    <property type="evidence" value="ECO:0007669"/>
    <property type="project" value="TreeGrafter"/>
</dbReference>
<dbReference type="Pfam" id="PF00875">
    <property type="entry name" value="DNA_photolyase"/>
    <property type="match status" value="1"/>
</dbReference>
<dbReference type="Pfam" id="PF03441">
    <property type="entry name" value="FAD_binding_7"/>
    <property type="match status" value="1"/>
</dbReference>
<dbReference type="Gene3D" id="3.40.50.620">
    <property type="entry name" value="HUPs"/>
    <property type="match status" value="1"/>
</dbReference>
<dbReference type="InterPro" id="IPR005101">
    <property type="entry name" value="Cryptochr/Photolyase_FAD-bd"/>
</dbReference>
<comment type="cofactor">
    <cofactor evidence="4">
        <name>FAD</name>
        <dbReference type="ChEBI" id="CHEBI:57692"/>
    </cofactor>
    <text evidence="4">Binds 1 FAD per subunit.</text>
</comment>
<name>E1RHF8_METP4</name>
<feature type="binding site" evidence="4">
    <location>
        <begin position="270"/>
        <end position="277"/>
    </location>
    <ligand>
        <name>FAD</name>
        <dbReference type="ChEBI" id="CHEBI:57692"/>
    </ligand>
</feature>
<dbReference type="InterPro" id="IPR014729">
    <property type="entry name" value="Rossmann-like_a/b/a_fold"/>
</dbReference>
<dbReference type="Gene3D" id="1.10.579.10">
    <property type="entry name" value="DNA Cyclobutane Dipyrimidine Photolyase, subunit A, domain 3"/>
    <property type="match status" value="1"/>
</dbReference>
<keyword evidence="8" id="KW-0456">Lyase</keyword>
<evidence type="ECO:0000256" key="4">
    <source>
        <dbReference type="PIRSR" id="PIRSR602081-1"/>
    </source>
</evidence>
<evidence type="ECO:0000256" key="3">
    <source>
        <dbReference type="ARBA" id="ARBA00022991"/>
    </source>
</evidence>
<feature type="binding site" evidence="4">
    <location>
        <begin position="236"/>
        <end position="240"/>
    </location>
    <ligand>
        <name>FAD</name>
        <dbReference type="ChEBI" id="CHEBI:57692"/>
    </ligand>
</feature>